<feature type="transmembrane region" description="Helical" evidence="6">
    <location>
        <begin position="228"/>
        <end position="246"/>
    </location>
</feature>
<feature type="transmembrane region" description="Helical" evidence="6">
    <location>
        <begin position="98"/>
        <end position="116"/>
    </location>
</feature>
<evidence type="ECO:0000256" key="3">
    <source>
        <dbReference type="ARBA" id="ARBA00022692"/>
    </source>
</evidence>
<gene>
    <name evidence="7" type="ORF">JOC95_003690</name>
</gene>
<feature type="transmembrane region" description="Helical" evidence="6">
    <location>
        <begin position="196"/>
        <end position="216"/>
    </location>
</feature>
<sequence length="247" mass="26808">MELSYYFLIIIGFIATFIGTLGGGGGLISLPAMLVLGVPIHAAIAANKFSNTFSSTGSFYTIWKRKEVDLRLGLKLVPFTLLGGLSGALLASFISEGILLKIALVLLVFATILNALKSRRKNESANSRKQKLFYPTYIFIGAFDGLFGPGQATLLMHSFLNAGYSFVTSIGLARLQTLSSCFISFLVYFSMGLFDWQVGVLLGIGSFIGAQAAVRLAPKLSKLPWKNILTGFSVFLIGYLIVKIYFL</sequence>
<comment type="subcellular location">
    <subcellularLocation>
        <location evidence="6">Cell membrane</location>
        <topology evidence="6">Multi-pass membrane protein</topology>
    </subcellularLocation>
    <subcellularLocation>
        <location evidence="1">Membrane</location>
        <topology evidence="1">Multi-pass membrane protein</topology>
    </subcellularLocation>
</comment>
<keyword evidence="3 6" id="KW-0812">Transmembrane</keyword>
<keyword evidence="6" id="KW-1003">Cell membrane</keyword>
<evidence type="ECO:0000256" key="1">
    <source>
        <dbReference type="ARBA" id="ARBA00004141"/>
    </source>
</evidence>
<dbReference type="Pfam" id="PF01925">
    <property type="entry name" value="TauE"/>
    <property type="match status" value="1"/>
</dbReference>
<dbReference type="PANTHER" id="PTHR43701:SF2">
    <property type="entry name" value="MEMBRANE TRANSPORTER PROTEIN YJNA-RELATED"/>
    <property type="match status" value="1"/>
</dbReference>
<proteinExistence type="inferred from homology"/>
<comment type="similarity">
    <text evidence="2 6">Belongs to the 4-toluene sulfonate uptake permease (TSUP) (TC 2.A.102) family.</text>
</comment>
<evidence type="ECO:0000256" key="2">
    <source>
        <dbReference type="ARBA" id="ARBA00009142"/>
    </source>
</evidence>
<feature type="transmembrane region" description="Helical" evidence="6">
    <location>
        <begin position="166"/>
        <end position="189"/>
    </location>
</feature>
<name>A0ABS2P570_9BACI</name>
<dbReference type="Proteomes" id="UP000737402">
    <property type="component" value="Unassembled WGS sequence"/>
</dbReference>
<evidence type="ECO:0000313" key="8">
    <source>
        <dbReference type="Proteomes" id="UP000737402"/>
    </source>
</evidence>
<protein>
    <recommendedName>
        <fullName evidence="6">Probable membrane transporter protein</fullName>
    </recommendedName>
</protein>
<keyword evidence="8" id="KW-1185">Reference proteome</keyword>
<reference evidence="7 8" key="1">
    <citation type="submission" date="2021-01" db="EMBL/GenBank/DDBJ databases">
        <title>Genomic Encyclopedia of Type Strains, Phase IV (KMG-IV): sequencing the most valuable type-strain genomes for metagenomic binning, comparative biology and taxonomic classification.</title>
        <authorList>
            <person name="Goeker M."/>
        </authorList>
    </citation>
    <scope>NUCLEOTIDE SEQUENCE [LARGE SCALE GENOMIC DNA]</scope>
    <source>
        <strain evidence="7 8">DSM 25879</strain>
    </source>
</reference>
<keyword evidence="5 6" id="KW-0472">Membrane</keyword>
<evidence type="ECO:0000256" key="4">
    <source>
        <dbReference type="ARBA" id="ARBA00022989"/>
    </source>
</evidence>
<feature type="transmembrane region" description="Helical" evidence="6">
    <location>
        <begin position="72"/>
        <end position="92"/>
    </location>
</feature>
<evidence type="ECO:0000313" key="7">
    <source>
        <dbReference type="EMBL" id="MBM7621782.1"/>
    </source>
</evidence>
<feature type="transmembrane region" description="Helical" evidence="6">
    <location>
        <begin position="137"/>
        <end position="160"/>
    </location>
</feature>
<evidence type="ECO:0000256" key="6">
    <source>
        <dbReference type="RuleBase" id="RU363041"/>
    </source>
</evidence>
<accession>A0ABS2P570</accession>
<dbReference type="EMBL" id="JAFBED010000010">
    <property type="protein sequence ID" value="MBM7621782.1"/>
    <property type="molecule type" value="Genomic_DNA"/>
</dbReference>
<evidence type="ECO:0000256" key="5">
    <source>
        <dbReference type="ARBA" id="ARBA00023136"/>
    </source>
</evidence>
<organism evidence="7 8">
    <name type="scientific">Sutcliffiella tianshenii</name>
    <dbReference type="NCBI Taxonomy" id="1463404"/>
    <lineage>
        <taxon>Bacteria</taxon>
        <taxon>Bacillati</taxon>
        <taxon>Bacillota</taxon>
        <taxon>Bacilli</taxon>
        <taxon>Bacillales</taxon>
        <taxon>Bacillaceae</taxon>
        <taxon>Sutcliffiella</taxon>
    </lineage>
</organism>
<dbReference type="InterPro" id="IPR051598">
    <property type="entry name" value="TSUP/Inactive_protease-like"/>
</dbReference>
<keyword evidence="4 6" id="KW-1133">Transmembrane helix</keyword>
<dbReference type="RefSeq" id="WP_204418579.1">
    <property type="nucleotide sequence ID" value="NZ_JAFBED010000010.1"/>
</dbReference>
<feature type="transmembrane region" description="Helical" evidence="6">
    <location>
        <begin position="6"/>
        <end position="30"/>
    </location>
</feature>
<comment type="caution">
    <text evidence="7">The sequence shown here is derived from an EMBL/GenBank/DDBJ whole genome shotgun (WGS) entry which is preliminary data.</text>
</comment>
<dbReference type="PANTHER" id="PTHR43701">
    <property type="entry name" value="MEMBRANE TRANSPORTER PROTEIN MJ0441-RELATED"/>
    <property type="match status" value="1"/>
</dbReference>
<dbReference type="InterPro" id="IPR002781">
    <property type="entry name" value="TM_pro_TauE-like"/>
</dbReference>